<protein>
    <submittedName>
        <fullName evidence="1">Uncharacterized protein</fullName>
    </submittedName>
</protein>
<organism evidence="1 2">
    <name type="scientific">Brassica napus</name>
    <name type="common">Rape</name>
    <dbReference type="NCBI Taxonomy" id="3708"/>
    <lineage>
        <taxon>Eukaryota</taxon>
        <taxon>Viridiplantae</taxon>
        <taxon>Streptophyta</taxon>
        <taxon>Embryophyta</taxon>
        <taxon>Tracheophyta</taxon>
        <taxon>Spermatophyta</taxon>
        <taxon>Magnoliopsida</taxon>
        <taxon>eudicotyledons</taxon>
        <taxon>Gunneridae</taxon>
        <taxon>Pentapetalae</taxon>
        <taxon>rosids</taxon>
        <taxon>malvids</taxon>
        <taxon>Brassicales</taxon>
        <taxon>Brassicaceae</taxon>
        <taxon>Brassiceae</taxon>
        <taxon>Brassica</taxon>
    </lineage>
</organism>
<reference evidence="1 2" key="1">
    <citation type="submission" date="2021-05" db="EMBL/GenBank/DDBJ databases">
        <title>Genome Assembly of Synthetic Allotetraploid Brassica napus Reveals Homoeologous Exchanges between Subgenomes.</title>
        <authorList>
            <person name="Davis J.T."/>
        </authorList>
    </citation>
    <scope>NUCLEOTIDE SEQUENCE [LARGE SCALE GENOMIC DNA]</scope>
    <source>
        <strain evidence="2">cv. Da-Ae</strain>
        <tissue evidence="1">Seedling</tissue>
    </source>
</reference>
<dbReference type="EMBL" id="JAGKQM010000019">
    <property type="protein sequence ID" value="KAH0860386.1"/>
    <property type="molecule type" value="Genomic_DNA"/>
</dbReference>
<feature type="non-terminal residue" evidence="1">
    <location>
        <position position="138"/>
    </location>
</feature>
<evidence type="ECO:0000313" key="2">
    <source>
        <dbReference type="Proteomes" id="UP000824890"/>
    </source>
</evidence>
<gene>
    <name evidence="1" type="ORF">HID58_088647</name>
</gene>
<comment type="caution">
    <text evidence="1">The sequence shown here is derived from an EMBL/GenBank/DDBJ whole genome shotgun (WGS) entry which is preliminary data.</text>
</comment>
<evidence type="ECO:0000313" key="1">
    <source>
        <dbReference type="EMBL" id="KAH0860386.1"/>
    </source>
</evidence>
<sequence length="138" mass="15393">MVSKEANVIAMNLNKKSEALSVLVYIVKQMFAVPYSKAQEVHVFCNSCEHVCHAYRKRRWGVTNPSEMLIQVSRLNGLNVGVHIEHVHELDHYLSLRVEVTDAAMESLEKMREGTSPALRMPGGPPVVVPAPKRSLGC</sequence>
<accession>A0ABQ7XWR2</accession>
<keyword evidence="2" id="KW-1185">Reference proteome</keyword>
<name>A0ABQ7XWR2_BRANA</name>
<dbReference type="Proteomes" id="UP000824890">
    <property type="component" value="Unassembled WGS sequence"/>
</dbReference>
<proteinExistence type="predicted"/>